<sequence length="107" mass="11841">MCCHIVGCMMCPLLVGHKMCPRHVSCIASPTVSDITERSLPRRDKTHRCVFVNEVVMETPIPSSSKDIQQPGMRCEIIQPWPCMVEPLMSVHISLCAGICCILGLFG</sequence>
<name>A0A0E9WMC2_ANGAN</name>
<proteinExistence type="predicted"/>
<organism evidence="1">
    <name type="scientific">Anguilla anguilla</name>
    <name type="common">European freshwater eel</name>
    <name type="synonym">Muraena anguilla</name>
    <dbReference type="NCBI Taxonomy" id="7936"/>
    <lineage>
        <taxon>Eukaryota</taxon>
        <taxon>Metazoa</taxon>
        <taxon>Chordata</taxon>
        <taxon>Craniata</taxon>
        <taxon>Vertebrata</taxon>
        <taxon>Euteleostomi</taxon>
        <taxon>Actinopterygii</taxon>
        <taxon>Neopterygii</taxon>
        <taxon>Teleostei</taxon>
        <taxon>Anguilliformes</taxon>
        <taxon>Anguillidae</taxon>
        <taxon>Anguilla</taxon>
    </lineage>
</organism>
<reference evidence="1" key="2">
    <citation type="journal article" date="2015" name="Fish Shellfish Immunol.">
        <title>Early steps in the European eel (Anguilla anguilla)-Vibrio vulnificus interaction in the gills: Role of the RtxA13 toxin.</title>
        <authorList>
            <person name="Callol A."/>
            <person name="Pajuelo D."/>
            <person name="Ebbesson L."/>
            <person name="Teles M."/>
            <person name="MacKenzie S."/>
            <person name="Amaro C."/>
        </authorList>
    </citation>
    <scope>NUCLEOTIDE SEQUENCE</scope>
</reference>
<dbReference type="AlphaFoldDB" id="A0A0E9WMC2"/>
<reference evidence="1" key="1">
    <citation type="submission" date="2014-11" db="EMBL/GenBank/DDBJ databases">
        <authorList>
            <person name="Amaro Gonzalez C."/>
        </authorList>
    </citation>
    <scope>NUCLEOTIDE SEQUENCE</scope>
</reference>
<evidence type="ECO:0000313" key="1">
    <source>
        <dbReference type="EMBL" id="JAH91441.1"/>
    </source>
</evidence>
<protein>
    <submittedName>
        <fullName evidence="1">Uncharacterized protein</fullName>
    </submittedName>
</protein>
<accession>A0A0E9WMC2</accession>
<dbReference type="EMBL" id="GBXM01017136">
    <property type="protein sequence ID" value="JAH91441.1"/>
    <property type="molecule type" value="Transcribed_RNA"/>
</dbReference>